<dbReference type="PANTHER" id="PTHR33922">
    <property type="entry name" value="OS01G0888066 PROTEIN-RELATED"/>
    <property type="match status" value="1"/>
</dbReference>
<evidence type="ECO:0000313" key="3">
    <source>
        <dbReference type="EMBL" id="GMH06377.1"/>
    </source>
</evidence>
<feature type="domain" description="FHA" evidence="2">
    <location>
        <begin position="226"/>
        <end position="281"/>
    </location>
</feature>
<evidence type="ECO:0000256" key="1">
    <source>
        <dbReference type="SAM" id="MobiDB-lite"/>
    </source>
</evidence>
<dbReference type="PANTHER" id="PTHR33922:SF2">
    <property type="entry name" value="OS07G0589600 PROTEIN"/>
    <property type="match status" value="1"/>
</dbReference>
<name>A0AAD3S948_NEPGR</name>
<feature type="region of interest" description="Disordered" evidence="1">
    <location>
        <begin position="1"/>
        <end position="37"/>
    </location>
</feature>
<gene>
    <name evidence="3" type="ORF">Nepgr_008217</name>
</gene>
<dbReference type="Proteomes" id="UP001279734">
    <property type="component" value="Unassembled WGS sequence"/>
</dbReference>
<feature type="region of interest" description="Disordered" evidence="1">
    <location>
        <begin position="97"/>
        <end position="190"/>
    </location>
</feature>
<feature type="compositionally biased region" description="Low complexity" evidence="1">
    <location>
        <begin position="326"/>
        <end position="335"/>
    </location>
</feature>
<feature type="compositionally biased region" description="Acidic residues" evidence="1">
    <location>
        <begin position="19"/>
        <end position="29"/>
    </location>
</feature>
<proteinExistence type="predicted"/>
<dbReference type="InterPro" id="IPR000253">
    <property type="entry name" value="FHA_dom"/>
</dbReference>
<evidence type="ECO:0000313" key="4">
    <source>
        <dbReference type="Proteomes" id="UP001279734"/>
    </source>
</evidence>
<evidence type="ECO:0000259" key="2">
    <source>
        <dbReference type="PROSITE" id="PS50006"/>
    </source>
</evidence>
<dbReference type="AlphaFoldDB" id="A0AAD3S948"/>
<keyword evidence="4" id="KW-1185">Reference proteome</keyword>
<comment type="caution">
    <text evidence="3">The sequence shown here is derived from an EMBL/GenBank/DDBJ whole genome shotgun (WGS) entry which is preliminary data.</text>
</comment>
<sequence>MDKIAEIGNCERSKSISDGESEEQGEEESLSLRDLPVSAIHEDKQSTLIKSDEVVAEEDFDFGSLAGSIDAEGSKMCAADEVFYRGQILPLRHSISSDTGLARSRSDSRSISRSESMEHGSACGFRSASTTSSRSSSTKSHYSVTSSTSSSSSNAAQKPKFRNHFHSYPSPKPHIRAAGAQSLPNSTPRRKSYSSIWEFVRLGLVRTPEIELHDLKARHASLSNNSVIGRSSSNSNGNCRAKSTENLKTHGNIFARTKTDLNLLKERRHGKNGSILNGCKLSVWVAEPIPRRVVVLNDAECSSSSRAEGAARGNVDTERIKKQQQHRPQQGQGKQTASRHRTFEWLKDLSHSGVLNPI</sequence>
<feature type="compositionally biased region" description="Basic and acidic residues" evidence="1">
    <location>
        <begin position="1"/>
        <end position="17"/>
    </location>
</feature>
<dbReference type="PROSITE" id="PS50006">
    <property type="entry name" value="FHA_DOMAIN"/>
    <property type="match status" value="1"/>
</dbReference>
<reference evidence="3" key="1">
    <citation type="submission" date="2023-05" db="EMBL/GenBank/DDBJ databases">
        <title>Nepenthes gracilis genome sequencing.</title>
        <authorList>
            <person name="Fukushima K."/>
        </authorList>
    </citation>
    <scope>NUCLEOTIDE SEQUENCE</scope>
    <source>
        <strain evidence="3">SING2019-196</strain>
    </source>
</reference>
<organism evidence="3 4">
    <name type="scientific">Nepenthes gracilis</name>
    <name type="common">Slender pitcher plant</name>
    <dbReference type="NCBI Taxonomy" id="150966"/>
    <lineage>
        <taxon>Eukaryota</taxon>
        <taxon>Viridiplantae</taxon>
        <taxon>Streptophyta</taxon>
        <taxon>Embryophyta</taxon>
        <taxon>Tracheophyta</taxon>
        <taxon>Spermatophyta</taxon>
        <taxon>Magnoliopsida</taxon>
        <taxon>eudicotyledons</taxon>
        <taxon>Gunneridae</taxon>
        <taxon>Pentapetalae</taxon>
        <taxon>Caryophyllales</taxon>
        <taxon>Nepenthaceae</taxon>
        <taxon>Nepenthes</taxon>
    </lineage>
</organism>
<feature type="compositionally biased region" description="Basic and acidic residues" evidence="1">
    <location>
        <begin position="104"/>
        <end position="118"/>
    </location>
</feature>
<accession>A0AAD3S948</accession>
<feature type="region of interest" description="Disordered" evidence="1">
    <location>
        <begin position="305"/>
        <end position="339"/>
    </location>
</feature>
<dbReference type="EMBL" id="BSYO01000006">
    <property type="protein sequence ID" value="GMH06377.1"/>
    <property type="molecule type" value="Genomic_DNA"/>
</dbReference>
<protein>
    <recommendedName>
        <fullName evidence="2">FHA domain-containing protein</fullName>
    </recommendedName>
</protein>
<feature type="compositionally biased region" description="Low complexity" evidence="1">
    <location>
        <begin position="127"/>
        <end position="153"/>
    </location>
</feature>